<accession>A0ABD2LAU6</accession>
<dbReference type="EMBL" id="JBICBT010000476">
    <property type="protein sequence ID" value="KAL3112311.1"/>
    <property type="molecule type" value="Genomic_DNA"/>
</dbReference>
<sequence>MSGRRQGLNARENDGGQVPDERRYDLRDRQNRRNWAEIENEFDEAISLVQMDTVNWLSECQGDEHSNCCRITLGKIFTELPNNDPLRRLPISKLSELICLHFASDVLHGQLREWAAKRDRDPMALSKTSAQSKFMAYTALSDPHLFLLETNWRRN</sequence>
<feature type="region of interest" description="Disordered" evidence="1">
    <location>
        <begin position="1"/>
        <end position="25"/>
    </location>
</feature>
<evidence type="ECO:0000313" key="2">
    <source>
        <dbReference type="EMBL" id="KAL3112311.1"/>
    </source>
</evidence>
<name>A0ABD2LAU6_9BILA</name>
<organism evidence="2 3">
    <name type="scientific">Heterodera trifolii</name>
    <dbReference type="NCBI Taxonomy" id="157864"/>
    <lineage>
        <taxon>Eukaryota</taxon>
        <taxon>Metazoa</taxon>
        <taxon>Ecdysozoa</taxon>
        <taxon>Nematoda</taxon>
        <taxon>Chromadorea</taxon>
        <taxon>Rhabditida</taxon>
        <taxon>Tylenchina</taxon>
        <taxon>Tylenchomorpha</taxon>
        <taxon>Tylenchoidea</taxon>
        <taxon>Heteroderidae</taxon>
        <taxon>Heteroderinae</taxon>
        <taxon>Heterodera</taxon>
    </lineage>
</organism>
<dbReference type="AlphaFoldDB" id="A0ABD2LAU6"/>
<evidence type="ECO:0000256" key="1">
    <source>
        <dbReference type="SAM" id="MobiDB-lite"/>
    </source>
</evidence>
<reference evidence="2 3" key="1">
    <citation type="submission" date="2024-10" db="EMBL/GenBank/DDBJ databases">
        <authorList>
            <person name="Kim D."/>
        </authorList>
    </citation>
    <scope>NUCLEOTIDE SEQUENCE [LARGE SCALE GENOMIC DNA]</scope>
    <source>
        <strain evidence="2">BH-2024</strain>
    </source>
</reference>
<gene>
    <name evidence="2" type="ORF">niasHT_012416</name>
</gene>
<proteinExistence type="predicted"/>
<feature type="compositionally biased region" description="Basic and acidic residues" evidence="1">
    <location>
        <begin position="11"/>
        <end position="25"/>
    </location>
</feature>
<comment type="caution">
    <text evidence="2">The sequence shown here is derived from an EMBL/GenBank/DDBJ whole genome shotgun (WGS) entry which is preliminary data.</text>
</comment>
<evidence type="ECO:0000313" key="3">
    <source>
        <dbReference type="Proteomes" id="UP001620626"/>
    </source>
</evidence>
<keyword evidence="3" id="KW-1185">Reference proteome</keyword>
<dbReference type="Proteomes" id="UP001620626">
    <property type="component" value="Unassembled WGS sequence"/>
</dbReference>
<protein>
    <submittedName>
        <fullName evidence="2">Uncharacterized protein</fullName>
    </submittedName>
</protein>